<organism evidence="1 2">
    <name type="scientific">Saprolegnia diclina (strain VS20)</name>
    <dbReference type="NCBI Taxonomy" id="1156394"/>
    <lineage>
        <taxon>Eukaryota</taxon>
        <taxon>Sar</taxon>
        <taxon>Stramenopiles</taxon>
        <taxon>Oomycota</taxon>
        <taxon>Saprolegniomycetes</taxon>
        <taxon>Saprolegniales</taxon>
        <taxon>Saprolegniaceae</taxon>
        <taxon>Saprolegnia</taxon>
    </lineage>
</organism>
<evidence type="ECO:0008006" key="3">
    <source>
        <dbReference type="Google" id="ProtNLM"/>
    </source>
</evidence>
<dbReference type="OrthoDB" id="10374322at2759"/>
<dbReference type="Proteomes" id="UP000030762">
    <property type="component" value="Unassembled WGS sequence"/>
</dbReference>
<dbReference type="InParanoid" id="T0PXP1"/>
<accession>T0PXP1</accession>
<dbReference type="GeneID" id="19952618"/>
<proteinExistence type="predicted"/>
<reference evidence="1 2" key="1">
    <citation type="submission" date="2012-04" db="EMBL/GenBank/DDBJ databases">
        <title>The Genome Sequence of Saprolegnia declina VS20.</title>
        <authorList>
            <consortium name="The Broad Institute Genome Sequencing Platform"/>
            <person name="Russ C."/>
            <person name="Nusbaum C."/>
            <person name="Tyler B."/>
            <person name="van West P."/>
            <person name="Dieguez-Uribeondo J."/>
            <person name="de Bruijn I."/>
            <person name="Tripathy S."/>
            <person name="Jiang R."/>
            <person name="Young S.K."/>
            <person name="Zeng Q."/>
            <person name="Gargeya S."/>
            <person name="Fitzgerald M."/>
            <person name="Haas B."/>
            <person name="Abouelleil A."/>
            <person name="Alvarado L."/>
            <person name="Arachchi H.M."/>
            <person name="Berlin A."/>
            <person name="Chapman S.B."/>
            <person name="Goldberg J."/>
            <person name="Griggs A."/>
            <person name="Gujja S."/>
            <person name="Hansen M."/>
            <person name="Howarth C."/>
            <person name="Imamovic A."/>
            <person name="Larimer J."/>
            <person name="McCowen C."/>
            <person name="Montmayeur A."/>
            <person name="Murphy C."/>
            <person name="Neiman D."/>
            <person name="Pearson M."/>
            <person name="Priest M."/>
            <person name="Roberts A."/>
            <person name="Saif S."/>
            <person name="Shea T."/>
            <person name="Sisk P."/>
            <person name="Sykes S."/>
            <person name="Wortman J."/>
            <person name="Nusbaum C."/>
            <person name="Birren B."/>
        </authorList>
    </citation>
    <scope>NUCLEOTIDE SEQUENCE [LARGE SCALE GENOMIC DNA]</scope>
    <source>
        <strain evidence="1 2">VS20</strain>
    </source>
</reference>
<name>T0PXP1_SAPDV</name>
<dbReference type="Gene3D" id="3.80.10.10">
    <property type="entry name" value="Ribonuclease Inhibitor"/>
    <property type="match status" value="1"/>
</dbReference>
<sequence length="525" mass="57142">MAIPVTQRAKVADHATPSGRLVLSILARSLVRCLGDVNDVERLLRALPTDVVSDPALTSLRALLAEEPSRGAVWPTLDASRLCAMADPAAFERVAVLFNLVQQTGMRMPALTFQAVPALYGLVVKALPLFSAITIDDLIPIPQVWRRVVLPAHTKVTGGFYSASSVDEFAAWAANMIELNLVDADGSTWQGIAHLLQSCPKLCSISYVSRAVVDMAPFDDDITAFCSALANSRLETLRLTKLIATPHALKALAHALLRSKTLANITIYMMSELWDHLLMEGGPPLPVQLTSVDVASISAVNVMRLVTKLTRTRLRTLQIREAIDVTDAVMTLDCLPELTSLTIHHAVLFNFPQLTRLRHLDVMSATVNSATMTAIGQLMATSSALETVNVQNCFYLEGSSDAMLRALPDFFCRSGTALTLDVTGSQSAAALAQVMTRSRNTAEVTLHVFEEQMPLDAIYGLLDALARCTRMTLIVEGDSDESDLLVFRAETLGLQPVLDVVPLRDAETDPLYRLRCKSPIGRVEE</sequence>
<dbReference type="InterPro" id="IPR032675">
    <property type="entry name" value="LRR_dom_sf"/>
</dbReference>
<gene>
    <name evidence="1" type="ORF">SDRG_11891</name>
</gene>
<dbReference type="VEuPathDB" id="FungiDB:SDRG_11891"/>
<dbReference type="RefSeq" id="XP_008616167.1">
    <property type="nucleotide sequence ID" value="XM_008617945.1"/>
</dbReference>
<dbReference type="EMBL" id="JH767176">
    <property type="protein sequence ID" value="EQC30314.1"/>
    <property type="molecule type" value="Genomic_DNA"/>
</dbReference>
<dbReference type="SUPFAM" id="SSF52047">
    <property type="entry name" value="RNI-like"/>
    <property type="match status" value="1"/>
</dbReference>
<dbReference type="AlphaFoldDB" id="T0PXP1"/>
<protein>
    <recommendedName>
        <fullName evidence="3">F-box domain-containing protein</fullName>
    </recommendedName>
</protein>
<evidence type="ECO:0000313" key="1">
    <source>
        <dbReference type="EMBL" id="EQC30314.1"/>
    </source>
</evidence>
<dbReference type="OMA" id="NITIYMM"/>
<keyword evidence="2" id="KW-1185">Reference proteome</keyword>
<evidence type="ECO:0000313" key="2">
    <source>
        <dbReference type="Proteomes" id="UP000030762"/>
    </source>
</evidence>